<sequence length="173" mass="19997">MTSYRLRSRLEFVVQVLRNPRGGGKRKINKTLDCEILNKKRRHLYMVHNKNNQLCFAICLAQHINPDLTDKQALERGRELQHLAGLTNYTPVALSEVNKFEQIVKCKIVVFCRGYDDRALSPFETVFPKSRNPMFLFLFQNHYYGIITDTEATSTARSTFALVIASLLRSCLQ</sequence>
<dbReference type="Proteomes" id="UP000438429">
    <property type="component" value="Unassembled WGS sequence"/>
</dbReference>
<name>A0A6A4T838_SCOMX</name>
<organism evidence="1 2">
    <name type="scientific">Scophthalmus maximus</name>
    <name type="common">Turbot</name>
    <name type="synonym">Psetta maxima</name>
    <dbReference type="NCBI Taxonomy" id="52904"/>
    <lineage>
        <taxon>Eukaryota</taxon>
        <taxon>Metazoa</taxon>
        <taxon>Chordata</taxon>
        <taxon>Craniata</taxon>
        <taxon>Vertebrata</taxon>
        <taxon>Euteleostomi</taxon>
        <taxon>Actinopterygii</taxon>
        <taxon>Neopterygii</taxon>
        <taxon>Teleostei</taxon>
        <taxon>Neoteleostei</taxon>
        <taxon>Acanthomorphata</taxon>
        <taxon>Carangaria</taxon>
        <taxon>Pleuronectiformes</taxon>
        <taxon>Pleuronectoidei</taxon>
        <taxon>Scophthalmidae</taxon>
        <taxon>Scophthalmus</taxon>
    </lineage>
</organism>
<reference evidence="1 2" key="1">
    <citation type="submission" date="2019-06" db="EMBL/GenBank/DDBJ databases">
        <title>Draft genomes of female and male turbot (Scophthalmus maximus).</title>
        <authorList>
            <person name="Xu H."/>
            <person name="Xu X.-W."/>
            <person name="Shao C."/>
            <person name="Chen S."/>
        </authorList>
    </citation>
    <scope>NUCLEOTIDE SEQUENCE [LARGE SCALE GENOMIC DNA]</scope>
    <source>
        <strain evidence="1">Ysfricsl-2016a</strain>
        <tissue evidence="1">Blood</tissue>
    </source>
</reference>
<evidence type="ECO:0000313" key="2">
    <source>
        <dbReference type="Proteomes" id="UP000438429"/>
    </source>
</evidence>
<comment type="caution">
    <text evidence="1">The sequence shown here is derived from an EMBL/GenBank/DDBJ whole genome shotgun (WGS) entry which is preliminary data.</text>
</comment>
<proteinExistence type="predicted"/>
<evidence type="ECO:0000313" key="1">
    <source>
        <dbReference type="EMBL" id="KAF0039231.1"/>
    </source>
</evidence>
<protein>
    <submittedName>
        <fullName evidence="1">Uncharacterized protein</fullName>
    </submittedName>
</protein>
<accession>A0A6A4T838</accession>
<dbReference type="AlphaFoldDB" id="A0A6A4T838"/>
<gene>
    <name evidence="1" type="ORF">F2P81_007466</name>
</gene>
<dbReference type="EMBL" id="VEVO01000007">
    <property type="protein sequence ID" value="KAF0039231.1"/>
    <property type="molecule type" value="Genomic_DNA"/>
</dbReference>